<keyword evidence="2" id="KW-1185">Reference proteome</keyword>
<dbReference type="InterPro" id="IPR011200">
    <property type="entry name" value="UCP012608"/>
</dbReference>
<proteinExistence type="predicted"/>
<dbReference type="Pfam" id="PF10094">
    <property type="entry name" value="DUF2332"/>
    <property type="match status" value="1"/>
</dbReference>
<dbReference type="RefSeq" id="WP_068026664.1">
    <property type="nucleotide sequence ID" value="NZ_QQAZ01000008.1"/>
</dbReference>
<comment type="caution">
    <text evidence="1">The sequence shown here is derived from an EMBL/GenBank/DDBJ whole genome shotgun (WGS) entry which is preliminary data.</text>
</comment>
<sequence length="352" mass="37628">MSLVSQFEFQARACAKLGSPLYSALLTEVSRDIENGGPCARALADYTDAPLVDAVPLRFMGAVHALVLTGEAPELSVHYPSVTPTARAESGAWEAFREVVAAHPEWIRDWLTRPPQTNEVGRTVPLMAGLLAAVDAIPLPVRLLELGSSAGLNLRADRYHWYTDDFDWGPRDSPVSLGKAWAGPVPGWLTAAARRHPELTVVERRGCDPAPLDPLAPHGALALRSYVWPDQRERAARLDGALRVAARVPATVAAVGAAEFLAKVEPVPGTLTVVWHSVMRQYVPRDQWALVEAELDRLAAASGPEAGFAHIAFEPVAQSGSGFPLTVRIGAGPAVRLARAKPHGVPAFVASG</sequence>
<organism evidence="1 2">
    <name type="scientific">Nocardia mexicana</name>
    <dbReference type="NCBI Taxonomy" id="279262"/>
    <lineage>
        <taxon>Bacteria</taxon>
        <taxon>Bacillati</taxon>
        <taxon>Actinomycetota</taxon>
        <taxon>Actinomycetes</taxon>
        <taxon>Mycobacteriales</taxon>
        <taxon>Nocardiaceae</taxon>
        <taxon>Nocardia</taxon>
    </lineage>
</organism>
<evidence type="ECO:0000313" key="2">
    <source>
        <dbReference type="Proteomes" id="UP000255355"/>
    </source>
</evidence>
<dbReference type="EMBL" id="QQAZ01000008">
    <property type="protein sequence ID" value="RDI48179.1"/>
    <property type="molecule type" value="Genomic_DNA"/>
</dbReference>
<gene>
    <name evidence="1" type="ORF">DFR68_1087</name>
</gene>
<evidence type="ECO:0000313" key="1">
    <source>
        <dbReference type="EMBL" id="RDI48179.1"/>
    </source>
</evidence>
<reference evidence="1 2" key="1">
    <citation type="submission" date="2018-07" db="EMBL/GenBank/DDBJ databases">
        <title>Genomic Encyclopedia of Type Strains, Phase IV (KMG-IV): sequencing the most valuable type-strain genomes for metagenomic binning, comparative biology and taxonomic classification.</title>
        <authorList>
            <person name="Goeker M."/>
        </authorList>
    </citation>
    <scope>NUCLEOTIDE SEQUENCE [LARGE SCALE GENOMIC DNA]</scope>
    <source>
        <strain evidence="1 2">DSM 44952</strain>
    </source>
</reference>
<dbReference type="AlphaFoldDB" id="A0A370GXH2"/>
<protein>
    <recommendedName>
        <fullName evidence="3">DUF2332 family protein</fullName>
    </recommendedName>
</protein>
<accession>A0A370GXH2</accession>
<evidence type="ECO:0008006" key="3">
    <source>
        <dbReference type="Google" id="ProtNLM"/>
    </source>
</evidence>
<dbReference type="PIRSF" id="PIRSF012608">
    <property type="entry name" value="UCP012608"/>
    <property type="match status" value="1"/>
</dbReference>
<name>A0A370GXH2_9NOCA</name>
<dbReference type="Proteomes" id="UP000255355">
    <property type="component" value="Unassembled WGS sequence"/>
</dbReference>
<dbReference type="OrthoDB" id="8899077at2"/>
<dbReference type="STRING" id="1210089.GCA_001613165_05832"/>